<gene>
    <name evidence="8" type="ORF">FRX31_008849</name>
</gene>
<accession>A0A7J6WXE2</accession>
<comment type="subcellular location">
    <subcellularLocation>
        <location evidence="1 6">Nucleus</location>
    </subcellularLocation>
</comment>
<protein>
    <recommendedName>
        <fullName evidence="6">Transcription repressor</fullName>
    </recommendedName>
    <alternativeName>
        <fullName evidence="6">Ovate family protein</fullName>
    </alternativeName>
</protein>
<sequence>MYYSWMGAVKGCNCRASLDSVWIKTDTDDYSSASPPDSSPDAVSVLPEFGSEHDAYGSWSSSCSCRLSSSTTDIIIDVDSKKSSSHSTQKFENLDGFDSLSHLELPPILTKSAKFNDMVSEIKNRETDEPVKYRRGSIQLEEKRVTTGYISVKEETIKTHKEQKLSPAIRRISPNSPGLKLRSNSPRIASKKLQAYSRKSISSSTTNLKARRKNLSDSFAIVKSSFDPQRDFRESMVEMIMENNIRASKDLEELLACYLSLNSNEYHDIIVKVFEQIWFDLTDIQL</sequence>
<dbReference type="Pfam" id="PF04844">
    <property type="entry name" value="Ovate"/>
    <property type="match status" value="1"/>
</dbReference>
<dbReference type="InterPro" id="IPR006458">
    <property type="entry name" value="Ovate_C"/>
</dbReference>
<dbReference type="NCBIfam" id="TIGR01568">
    <property type="entry name" value="A_thal_3678"/>
    <property type="match status" value="1"/>
</dbReference>
<dbReference type="Proteomes" id="UP000554482">
    <property type="component" value="Unassembled WGS sequence"/>
</dbReference>
<evidence type="ECO:0000256" key="4">
    <source>
        <dbReference type="ARBA" id="ARBA00023163"/>
    </source>
</evidence>
<comment type="function">
    <text evidence="6">Transcriptional repressor that regulates multiple aspects of plant growth and development.</text>
</comment>
<evidence type="ECO:0000313" key="8">
    <source>
        <dbReference type="EMBL" id="KAF5201567.1"/>
    </source>
</evidence>
<evidence type="ECO:0000259" key="7">
    <source>
        <dbReference type="PROSITE" id="PS51754"/>
    </source>
</evidence>
<dbReference type="GO" id="GO:0045892">
    <property type="term" value="P:negative regulation of DNA-templated transcription"/>
    <property type="evidence" value="ECO:0007669"/>
    <property type="project" value="UniProtKB-UniRule"/>
</dbReference>
<dbReference type="InterPro" id="IPR038933">
    <property type="entry name" value="Ovate"/>
</dbReference>
<dbReference type="GO" id="GO:0005634">
    <property type="term" value="C:nucleus"/>
    <property type="evidence" value="ECO:0007669"/>
    <property type="project" value="UniProtKB-SubCell"/>
</dbReference>
<keyword evidence="5 6" id="KW-0539">Nucleus</keyword>
<keyword evidence="4 6" id="KW-0804">Transcription</keyword>
<evidence type="ECO:0000256" key="5">
    <source>
        <dbReference type="ARBA" id="ARBA00023242"/>
    </source>
</evidence>
<keyword evidence="3 6" id="KW-0805">Transcription regulation</keyword>
<proteinExistence type="predicted"/>
<keyword evidence="9" id="KW-1185">Reference proteome</keyword>
<evidence type="ECO:0000256" key="1">
    <source>
        <dbReference type="ARBA" id="ARBA00004123"/>
    </source>
</evidence>
<organism evidence="8 9">
    <name type="scientific">Thalictrum thalictroides</name>
    <name type="common">Rue-anemone</name>
    <name type="synonym">Anemone thalictroides</name>
    <dbReference type="NCBI Taxonomy" id="46969"/>
    <lineage>
        <taxon>Eukaryota</taxon>
        <taxon>Viridiplantae</taxon>
        <taxon>Streptophyta</taxon>
        <taxon>Embryophyta</taxon>
        <taxon>Tracheophyta</taxon>
        <taxon>Spermatophyta</taxon>
        <taxon>Magnoliopsida</taxon>
        <taxon>Ranunculales</taxon>
        <taxon>Ranunculaceae</taxon>
        <taxon>Thalictroideae</taxon>
        <taxon>Thalictrum</taxon>
    </lineage>
</organism>
<comment type="caution">
    <text evidence="8">The sequence shown here is derived from an EMBL/GenBank/DDBJ whole genome shotgun (WGS) entry which is preliminary data.</text>
</comment>
<evidence type="ECO:0000256" key="3">
    <source>
        <dbReference type="ARBA" id="ARBA00023015"/>
    </source>
</evidence>
<feature type="domain" description="OVATE" evidence="7">
    <location>
        <begin position="221"/>
        <end position="280"/>
    </location>
</feature>
<keyword evidence="2 6" id="KW-0678">Repressor</keyword>
<dbReference type="AlphaFoldDB" id="A0A7J6WXE2"/>
<name>A0A7J6WXE2_THATH</name>
<dbReference type="PROSITE" id="PS51754">
    <property type="entry name" value="OVATE"/>
    <property type="match status" value="1"/>
</dbReference>
<dbReference type="OrthoDB" id="1928390at2759"/>
<evidence type="ECO:0000256" key="6">
    <source>
        <dbReference type="RuleBase" id="RU367028"/>
    </source>
</evidence>
<dbReference type="PANTHER" id="PTHR33057">
    <property type="entry name" value="TRANSCRIPTION REPRESSOR OFP7-RELATED"/>
    <property type="match status" value="1"/>
</dbReference>
<dbReference type="EMBL" id="JABWDY010009249">
    <property type="protein sequence ID" value="KAF5201567.1"/>
    <property type="molecule type" value="Genomic_DNA"/>
</dbReference>
<evidence type="ECO:0000256" key="2">
    <source>
        <dbReference type="ARBA" id="ARBA00022491"/>
    </source>
</evidence>
<dbReference type="PANTHER" id="PTHR33057:SF151">
    <property type="entry name" value="TRANSCRIPTION REPRESSOR OFP1"/>
    <property type="match status" value="1"/>
</dbReference>
<reference evidence="8 9" key="1">
    <citation type="submission" date="2020-06" db="EMBL/GenBank/DDBJ databases">
        <title>Transcriptomic and genomic resources for Thalictrum thalictroides and T. hernandezii: Facilitating candidate gene discovery in an emerging model plant lineage.</title>
        <authorList>
            <person name="Arias T."/>
            <person name="Riano-Pachon D.M."/>
            <person name="Di Stilio V.S."/>
        </authorList>
    </citation>
    <scope>NUCLEOTIDE SEQUENCE [LARGE SCALE GENOMIC DNA]</scope>
    <source>
        <strain evidence="9">cv. WT478/WT964</strain>
        <tissue evidence="8">Leaves</tissue>
    </source>
</reference>
<evidence type="ECO:0000313" key="9">
    <source>
        <dbReference type="Proteomes" id="UP000554482"/>
    </source>
</evidence>